<dbReference type="GO" id="GO:0000160">
    <property type="term" value="P:phosphorelay signal transduction system"/>
    <property type="evidence" value="ECO:0007669"/>
    <property type="project" value="InterPro"/>
</dbReference>
<dbReference type="SUPFAM" id="SSF55785">
    <property type="entry name" value="PYP-like sensor domain (PAS domain)"/>
    <property type="match status" value="1"/>
</dbReference>
<dbReference type="Gene3D" id="3.30.450.20">
    <property type="entry name" value="PAS domain"/>
    <property type="match status" value="1"/>
</dbReference>
<feature type="domain" description="EAL" evidence="4">
    <location>
        <begin position="452"/>
        <end position="703"/>
    </location>
</feature>
<dbReference type="CDD" id="cd01948">
    <property type="entry name" value="EAL"/>
    <property type="match status" value="1"/>
</dbReference>
<dbReference type="InterPro" id="IPR035919">
    <property type="entry name" value="EAL_sf"/>
</dbReference>
<dbReference type="CDD" id="cd00156">
    <property type="entry name" value="REC"/>
    <property type="match status" value="1"/>
</dbReference>
<dbReference type="Pfam" id="PF00990">
    <property type="entry name" value="GGDEF"/>
    <property type="match status" value="1"/>
</dbReference>
<dbReference type="Gene3D" id="3.40.50.2300">
    <property type="match status" value="1"/>
</dbReference>
<dbReference type="InterPro" id="IPR001633">
    <property type="entry name" value="EAL_dom"/>
</dbReference>
<dbReference type="AlphaFoldDB" id="A0A970B738"/>
<dbReference type="Pfam" id="PF00563">
    <property type="entry name" value="EAL"/>
    <property type="match status" value="1"/>
</dbReference>
<dbReference type="NCBIfam" id="TIGR00229">
    <property type="entry name" value="sensory_box"/>
    <property type="match status" value="1"/>
</dbReference>
<dbReference type="InterPro" id="IPR000014">
    <property type="entry name" value="PAS"/>
</dbReference>
<organism evidence="5 6">
    <name type="scientific">Solimonas marina</name>
    <dbReference type="NCBI Taxonomy" id="2714601"/>
    <lineage>
        <taxon>Bacteria</taxon>
        <taxon>Pseudomonadati</taxon>
        <taxon>Pseudomonadota</taxon>
        <taxon>Gammaproteobacteria</taxon>
        <taxon>Nevskiales</taxon>
        <taxon>Nevskiaceae</taxon>
        <taxon>Solimonas</taxon>
    </lineage>
</organism>
<evidence type="ECO:0000313" key="6">
    <source>
        <dbReference type="Proteomes" id="UP000653472"/>
    </source>
</evidence>
<evidence type="ECO:0000259" key="2">
    <source>
        <dbReference type="PROSITE" id="PS50110"/>
    </source>
</evidence>
<dbReference type="SUPFAM" id="SSF141868">
    <property type="entry name" value="EAL domain-like"/>
    <property type="match status" value="1"/>
</dbReference>
<dbReference type="CDD" id="cd00130">
    <property type="entry name" value="PAS"/>
    <property type="match status" value="1"/>
</dbReference>
<dbReference type="Gene3D" id="3.30.70.270">
    <property type="match status" value="1"/>
</dbReference>
<comment type="caution">
    <text evidence="5">The sequence shown here is derived from an EMBL/GenBank/DDBJ whole genome shotgun (WGS) entry which is preliminary data.</text>
</comment>
<dbReference type="InterPro" id="IPR029787">
    <property type="entry name" value="Nucleotide_cyclase"/>
</dbReference>
<dbReference type="InterPro" id="IPR000160">
    <property type="entry name" value="GGDEF_dom"/>
</dbReference>
<gene>
    <name evidence="5" type="ORF">G7Y82_13115</name>
</gene>
<evidence type="ECO:0000259" key="4">
    <source>
        <dbReference type="PROSITE" id="PS50883"/>
    </source>
</evidence>
<evidence type="ECO:0000259" key="3">
    <source>
        <dbReference type="PROSITE" id="PS50112"/>
    </source>
</evidence>
<dbReference type="SUPFAM" id="SSF55073">
    <property type="entry name" value="Nucleotide cyclase"/>
    <property type="match status" value="1"/>
</dbReference>
<dbReference type="InterPro" id="IPR011006">
    <property type="entry name" value="CheY-like_superfamily"/>
</dbReference>
<feature type="domain" description="PAS" evidence="3">
    <location>
        <begin position="179"/>
        <end position="229"/>
    </location>
</feature>
<dbReference type="SUPFAM" id="SSF52172">
    <property type="entry name" value="CheY-like"/>
    <property type="match status" value="1"/>
</dbReference>
<dbReference type="EMBL" id="JAAVXB010000007">
    <property type="protein sequence ID" value="NKF23255.1"/>
    <property type="molecule type" value="Genomic_DNA"/>
</dbReference>
<evidence type="ECO:0000256" key="1">
    <source>
        <dbReference type="PROSITE-ProRule" id="PRU00169"/>
    </source>
</evidence>
<dbReference type="SMART" id="SM00052">
    <property type="entry name" value="EAL"/>
    <property type="match status" value="1"/>
</dbReference>
<dbReference type="PROSITE" id="PS50112">
    <property type="entry name" value="PAS"/>
    <property type="match status" value="1"/>
</dbReference>
<dbReference type="PANTHER" id="PTHR33121:SF23">
    <property type="entry name" value="CYCLIC DI-GMP PHOSPHODIESTERASE PDEB"/>
    <property type="match status" value="1"/>
</dbReference>
<dbReference type="InterPro" id="IPR013767">
    <property type="entry name" value="PAS_fold"/>
</dbReference>
<dbReference type="GO" id="GO:0006355">
    <property type="term" value="P:regulation of DNA-templated transcription"/>
    <property type="evidence" value="ECO:0007669"/>
    <property type="project" value="InterPro"/>
</dbReference>
<name>A0A970B738_9GAMM</name>
<sequence>MPTDSLPPLPSIVAAQQTAGSVILTVIDSESVAKRIESYLRNAGHPVRTAWVTDIEDVEETLRRSPPDMVLCADGLADAPLADVITLCARLAPDLPVVLLSPSIVAEDSIAAMAAGARDHVSYEDLRGLRHLELVALREFAAHRQQRELRATRKRLENFESLHHELLSATNDAVAHILEGIVSDANPAFAALLGYDDAASLAGVPLMDLVAPGYAPKVKEQLRQVLRGKTDKRSLDCSLQHREGASIAINARLTVTEVEGEQMIEMLIRSEAEAAATASVDHVNDRLQFFERLEAAVATTGAQQSQPHAQRTALLVSIDHFAALEERIGLHDVEQTVVQLSDWLKSQLQADDSVFRFSTSELAVIATFKDGGAIEPWGDKFVADTARRIFSTAGHEAQLSLTVVAYPFSGSEKATAVASELVATTRKLSAQGGKQFANIGATAANSLQERELRRQADMVRKALVDDRLKLAYQSIASLEGDTRHHYDVLVRLIDPEGREVHASEFIAGAEKTDQMRAIDRWVTARSLKMQAKRDGAQDSSSLFIKLSEDTLKDSENFVAWLRTLLENRPLRNGELVFQLREKILQNHVRKAKLLMQSLMEMGAQTAIEHFGAGPNSAQLIEHLPLRFIKFDQSFAKHFGDKDTQKRMSALMEQAKARNIKVIVSHIEDANLMARLWQMGVNFIQGYHVQEPEVVLMSADVGVR</sequence>
<dbReference type="Proteomes" id="UP000653472">
    <property type="component" value="Unassembled WGS sequence"/>
</dbReference>
<dbReference type="SMART" id="SM00091">
    <property type="entry name" value="PAS"/>
    <property type="match status" value="1"/>
</dbReference>
<feature type="domain" description="Response regulatory" evidence="2">
    <location>
        <begin position="22"/>
        <end position="138"/>
    </location>
</feature>
<keyword evidence="6" id="KW-1185">Reference proteome</keyword>
<dbReference type="InterPro" id="IPR043128">
    <property type="entry name" value="Rev_trsase/Diguanyl_cyclase"/>
</dbReference>
<dbReference type="InterPro" id="IPR001789">
    <property type="entry name" value="Sig_transdc_resp-reg_receiver"/>
</dbReference>
<reference evidence="5" key="1">
    <citation type="submission" date="2020-03" db="EMBL/GenBank/DDBJ databases">
        <title>Solimonas marina sp. nov., isolated from deep seawater of the Pacific Ocean.</title>
        <authorList>
            <person name="Liu X."/>
            <person name="Lai Q."/>
            <person name="Sun F."/>
            <person name="Gai Y."/>
            <person name="Li G."/>
            <person name="Shao Z."/>
        </authorList>
    </citation>
    <scope>NUCLEOTIDE SEQUENCE</scope>
    <source>
        <strain evidence="5">C16B3</strain>
    </source>
</reference>
<dbReference type="GO" id="GO:0071111">
    <property type="term" value="F:cyclic-guanylate-specific phosphodiesterase activity"/>
    <property type="evidence" value="ECO:0007669"/>
    <property type="project" value="InterPro"/>
</dbReference>
<protein>
    <submittedName>
        <fullName evidence="5">EAL domain-containing protein</fullName>
    </submittedName>
</protein>
<dbReference type="RefSeq" id="WP_168148582.1">
    <property type="nucleotide sequence ID" value="NZ_JAAVXB010000007.1"/>
</dbReference>
<dbReference type="PROSITE" id="PS50883">
    <property type="entry name" value="EAL"/>
    <property type="match status" value="1"/>
</dbReference>
<evidence type="ECO:0000313" key="5">
    <source>
        <dbReference type="EMBL" id="NKF23255.1"/>
    </source>
</evidence>
<comment type="caution">
    <text evidence="1">Lacks conserved residue(s) required for the propagation of feature annotation.</text>
</comment>
<dbReference type="Gene3D" id="3.20.20.450">
    <property type="entry name" value="EAL domain"/>
    <property type="match status" value="1"/>
</dbReference>
<dbReference type="PANTHER" id="PTHR33121">
    <property type="entry name" value="CYCLIC DI-GMP PHOSPHODIESTERASE PDEF"/>
    <property type="match status" value="1"/>
</dbReference>
<accession>A0A970B738</accession>
<proteinExistence type="predicted"/>
<dbReference type="Pfam" id="PF00989">
    <property type="entry name" value="PAS"/>
    <property type="match status" value="1"/>
</dbReference>
<dbReference type="InterPro" id="IPR050706">
    <property type="entry name" value="Cyclic-di-GMP_PDE-like"/>
</dbReference>
<dbReference type="PROSITE" id="PS50110">
    <property type="entry name" value="RESPONSE_REGULATORY"/>
    <property type="match status" value="1"/>
</dbReference>
<dbReference type="InterPro" id="IPR035965">
    <property type="entry name" value="PAS-like_dom_sf"/>
</dbReference>